<dbReference type="EMBL" id="BMAU01021229">
    <property type="protein sequence ID" value="GFY01619.1"/>
    <property type="molecule type" value="Genomic_DNA"/>
</dbReference>
<organism evidence="1 2">
    <name type="scientific">Trichonephila clavipes</name>
    <name type="common">Golden silk orbweaver</name>
    <name type="synonym">Nephila clavipes</name>
    <dbReference type="NCBI Taxonomy" id="2585209"/>
    <lineage>
        <taxon>Eukaryota</taxon>
        <taxon>Metazoa</taxon>
        <taxon>Ecdysozoa</taxon>
        <taxon>Arthropoda</taxon>
        <taxon>Chelicerata</taxon>
        <taxon>Arachnida</taxon>
        <taxon>Araneae</taxon>
        <taxon>Araneomorphae</taxon>
        <taxon>Entelegynae</taxon>
        <taxon>Araneoidea</taxon>
        <taxon>Nephilidae</taxon>
        <taxon>Trichonephila</taxon>
    </lineage>
</organism>
<proteinExistence type="predicted"/>
<sequence length="124" mass="13647">MSSRWCGVVVRRGGASSGVALVISPFFKITRSITKSPRVAEQCDVNIHSLGDGPRNFKPWSSDEDDPDGHGYELMSSVRALVPQKFSVEEELMHVKHIEVKSPHVGVMWKFGRGVISSGIILVN</sequence>
<evidence type="ECO:0000313" key="1">
    <source>
        <dbReference type="EMBL" id="GFY01619.1"/>
    </source>
</evidence>
<evidence type="ECO:0000313" key="2">
    <source>
        <dbReference type="Proteomes" id="UP000887159"/>
    </source>
</evidence>
<gene>
    <name evidence="1" type="ORF">TNCV_2608021</name>
</gene>
<protein>
    <submittedName>
        <fullName evidence="1">Uncharacterized protein</fullName>
    </submittedName>
</protein>
<comment type="caution">
    <text evidence="1">The sequence shown here is derived from an EMBL/GenBank/DDBJ whole genome shotgun (WGS) entry which is preliminary data.</text>
</comment>
<accession>A0A8X6RV33</accession>
<keyword evidence="2" id="KW-1185">Reference proteome</keyword>
<dbReference type="AlphaFoldDB" id="A0A8X6RV33"/>
<name>A0A8X6RV33_TRICX</name>
<dbReference type="Proteomes" id="UP000887159">
    <property type="component" value="Unassembled WGS sequence"/>
</dbReference>
<reference evidence="1" key="1">
    <citation type="submission" date="2020-08" db="EMBL/GenBank/DDBJ databases">
        <title>Multicomponent nature underlies the extraordinary mechanical properties of spider dragline silk.</title>
        <authorList>
            <person name="Kono N."/>
            <person name="Nakamura H."/>
            <person name="Mori M."/>
            <person name="Yoshida Y."/>
            <person name="Ohtoshi R."/>
            <person name="Malay A.D."/>
            <person name="Moran D.A.P."/>
            <person name="Tomita M."/>
            <person name="Numata K."/>
            <person name="Arakawa K."/>
        </authorList>
    </citation>
    <scope>NUCLEOTIDE SEQUENCE</scope>
</reference>